<evidence type="ECO:0000313" key="3">
    <source>
        <dbReference type="Proteomes" id="UP001172102"/>
    </source>
</evidence>
<dbReference type="AlphaFoldDB" id="A0AA40DJ87"/>
<protein>
    <submittedName>
        <fullName evidence="2">Uncharacterized protein</fullName>
    </submittedName>
</protein>
<evidence type="ECO:0000313" key="2">
    <source>
        <dbReference type="EMBL" id="KAK0705200.1"/>
    </source>
</evidence>
<feature type="compositionally biased region" description="Polar residues" evidence="1">
    <location>
        <begin position="26"/>
        <end position="38"/>
    </location>
</feature>
<proteinExistence type="predicted"/>
<evidence type="ECO:0000256" key="1">
    <source>
        <dbReference type="SAM" id="MobiDB-lite"/>
    </source>
</evidence>
<organism evidence="2 3">
    <name type="scientific">Lasiosphaeris hirsuta</name>
    <dbReference type="NCBI Taxonomy" id="260670"/>
    <lineage>
        <taxon>Eukaryota</taxon>
        <taxon>Fungi</taxon>
        <taxon>Dikarya</taxon>
        <taxon>Ascomycota</taxon>
        <taxon>Pezizomycotina</taxon>
        <taxon>Sordariomycetes</taxon>
        <taxon>Sordariomycetidae</taxon>
        <taxon>Sordariales</taxon>
        <taxon>Lasiosphaeriaceae</taxon>
        <taxon>Lasiosphaeris</taxon>
    </lineage>
</organism>
<feature type="compositionally biased region" description="Basic and acidic residues" evidence="1">
    <location>
        <begin position="92"/>
        <end position="111"/>
    </location>
</feature>
<keyword evidence="3" id="KW-1185">Reference proteome</keyword>
<name>A0AA40DJ87_9PEZI</name>
<sequence length="317" mass="35635">MSPHSTTEIADQSTQPGIAGYHALNTGETESNATNSATGDDFFCSVNSDEDVARMPTAPRIPLKEGKDDETMSEQAGKNANHDVQDTTSSSETERNPHQAEDITDKTEKGAEQSSIDAGDEQDVAKAPWLISALNRTGTRGFYLDTPIGRKFIHARRAKKPNKPTHMFRARFPLSDPNEELWDEDEFPNEERLDDDDYEEFVQNWREELRAVKFTAGIRNWVRDCGSEGMWDISPTLFHALFGTRRESLHFGRTPEGKPFVKQCRSRTLRLLWTIAIYKGTKTERSEDMVLANLIVLSTVIDHPGQVADLPDPPEAL</sequence>
<comment type="caution">
    <text evidence="2">The sequence shown here is derived from an EMBL/GenBank/DDBJ whole genome shotgun (WGS) entry which is preliminary data.</text>
</comment>
<gene>
    <name evidence="2" type="ORF">B0H67DRAFT_374514</name>
</gene>
<reference evidence="2" key="1">
    <citation type="submission" date="2023-06" db="EMBL/GenBank/DDBJ databases">
        <title>Genome-scale phylogeny and comparative genomics of the fungal order Sordariales.</title>
        <authorList>
            <consortium name="Lawrence Berkeley National Laboratory"/>
            <person name="Hensen N."/>
            <person name="Bonometti L."/>
            <person name="Westerberg I."/>
            <person name="Brannstrom I.O."/>
            <person name="Guillou S."/>
            <person name="Cros-Aarteil S."/>
            <person name="Calhoun S."/>
            <person name="Haridas S."/>
            <person name="Kuo A."/>
            <person name="Mondo S."/>
            <person name="Pangilinan J."/>
            <person name="Riley R."/>
            <person name="Labutti K."/>
            <person name="Andreopoulos B."/>
            <person name="Lipzen A."/>
            <person name="Chen C."/>
            <person name="Yanf M."/>
            <person name="Daum C."/>
            <person name="Ng V."/>
            <person name="Clum A."/>
            <person name="Steindorff A."/>
            <person name="Ohm R."/>
            <person name="Martin F."/>
            <person name="Silar P."/>
            <person name="Natvig D."/>
            <person name="Lalanne C."/>
            <person name="Gautier V."/>
            <person name="Ament-Velasquez S.L."/>
            <person name="Kruys A."/>
            <person name="Hutchinson M.I."/>
            <person name="Powell A.J."/>
            <person name="Barry K."/>
            <person name="Miller A.N."/>
            <person name="Grigoriev I.V."/>
            <person name="Debuchy R."/>
            <person name="Gladieux P."/>
            <person name="Thoren M.H."/>
            <person name="Johannesson H."/>
        </authorList>
    </citation>
    <scope>NUCLEOTIDE SEQUENCE</scope>
    <source>
        <strain evidence="2">SMH4607-1</strain>
    </source>
</reference>
<feature type="region of interest" description="Disordered" evidence="1">
    <location>
        <begin position="1"/>
        <end position="121"/>
    </location>
</feature>
<feature type="compositionally biased region" description="Polar residues" evidence="1">
    <location>
        <begin position="1"/>
        <end position="16"/>
    </location>
</feature>
<accession>A0AA40DJ87</accession>
<dbReference type="Proteomes" id="UP001172102">
    <property type="component" value="Unassembled WGS sequence"/>
</dbReference>
<dbReference type="EMBL" id="JAUKUA010000007">
    <property type="protein sequence ID" value="KAK0705200.1"/>
    <property type="molecule type" value="Genomic_DNA"/>
</dbReference>